<feature type="transmembrane region" description="Helical" evidence="2">
    <location>
        <begin position="84"/>
        <end position="110"/>
    </location>
</feature>
<feature type="region of interest" description="Disordered" evidence="1">
    <location>
        <begin position="445"/>
        <end position="469"/>
    </location>
</feature>
<dbReference type="OMA" id="HREVFAN"/>
<evidence type="ECO:0000313" key="3">
    <source>
        <dbReference type="EMBL" id="GAA93969.1"/>
    </source>
</evidence>
<feature type="transmembrane region" description="Helical" evidence="2">
    <location>
        <begin position="333"/>
        <end position="358"/>
    </location>
</feature>
<proteinExistence type="predicted"/>
<dbReference type="EMBL" id="BABT02000026">
    <property type="protein sequence ID" value="GAA93969.1"/>
    <property type="molecule type" value="Genomic_DNA"/>
</dbReference>
<feature type="transmembrane region" description="Helical" evidence="2">
    <location>
        <begin position="122"/>
        <end position="143"/>
    </location>
</feature>
<protein>
    <submittedName>
        <fullName evidence="3">Uncharacterized protein</fullName>
    </submittedName>
</protein>
<feature type="transmembrane region" description="Helical" evidence="2">
    <location>
        <begin position="378"/>
        <end position="398"/>
    </location>
</feature>
<dbReference type="RefSeq" id="XP_014570254.1">
    <property type="nucleotide sequence ID" value="XM_014714768.1"/>
</dbReference>
<feature type="transmembrane region" description="Helical" evidence="2">
    <location>
        <begin position="43"/>
        <end position="63"/>
    </location>
</feature>
<keyword evidence="4" id="KW-1185">Reference proteome</keyword>
<dbReference type="eggNOG" id="ENOG502T99Z">
    <property type="taxonomic scope" value="Eukaryota"/>
</dbReference>
<dbReference type="HOGENOM" id="CLU_582749_0_0_1"/>
<name>G7DTQ9_MIXOS</name>
<comment type="caution">
    <text evidence="3">The sequence shown here is derived from an EMBL/GenBank/DDBJ whole genome shotgun (WGS) entry which is preliminary data.</text>
</comment>
<keyword evidence="2" id="KW-0812">Transmembrane</keyword>
<feature type="region of interest" description="Disordered" evidence="1">
    <location>
        <begin position="409"/>
        <end position="431"/>
    </location>
</feature>
<accession>G7DTQ9</accession>
<sequence length="469" mass="51691">MEHTTLASLQAASTSGVNPFEALLGHLASTLYPTPSHGFEARLWTLSALSGVHIIVSIVFMIVSMPKGRFYFFKVVKRSEGSFVAMNPLFELMLETLSGGLIIYSCAMYYRAYIRRGDLSSIVPLHALTWVPLWSAYWSHIIANIQALSIMPAKTIVRPYLLTWLAYGVPFVIFVPVVTLAGIAWHQWLHILDLIHALQTNLRQGDALYQTDPASAIAYLQTLTPQLQSLSQSEDRLALYAKAISVTWVIKLVVALVGTYFSVAMLKHISATLAYHTRGNTQRVTVPDEMVTLDVSRSEFKSQHLEPGRGIASMIQRDAERATRIQRLTGLKWAIAVLSIVGTIVCTVSLVAALITAIRPAETLDRWPVNEYVSLGISWAYIILIIPARIAQITQHLLQSKRQKAQVTQVNGSEDDCDKDASTMKGSADSLGLKLELPTQAINARAAKPSSDLWQPPSGSDGVVRTPDD</sequence>
<evidence type="ECO:0000256" key="1">
    <source>
        <dbReference type="SAM" id="MobiDB-lite"/>
    </source>
</evidence>
<organism evidence="3 4">
    <name type="scientific">Mixia osmundae (strain CBS 9802 / IAM 14324 / JCM 22182 / KY 12970)</name>
    <dbReference type="NCBI Taxonomy" id="764103"/>
    <lineage>
        <taxon>Eukaryota</taxon>
        <taxon>Fungi</taxon>
        <taxon>Dikarya</taxon>
        <taxon>Basidiomycota</taxon>
        <taxon>Pucciniomycotina</taxon>
        <taxon>Mixiomycetes</taxon>
        <taxon>Mixiales</taxon>
        <taxon>Mixiaceae</taxon>
        <taxon>Mixia</taxon>
    </lineage>
</organism>
<dbReference type="InParanoid" id="G7DTQ9"/>
<dbReference type="AlphaFoldDB" id="G7DTQ9"/>
<feature type="transmembrane region" description="Helical" evidence="2">
    <location>
        <begin position="164"/>
        <end position="185"/>
    </location>
</feature>
<evidence type="ECO:0000256" key="2">
    <source>
        <dbReference type="SAM" id="Phobius"/>
    </source>
</evidence>
<feature type="transmembrane region" description="Helical" evidence="2">
    <location>
        <begin position="239"/>
        <end position="263"/>
    </location>
</feature>
<reference evidence="3 4" key="1">
    <citation type="journal article" date="2011" name="J. Gen. Appl. Microbiol.">
        <title>Draft genome sequencing of the enigmatic basidiomycete Mixia osmundae.</title>
        <authorList>
            <person name="Nishida H."/>
            <person name="Nagatsuka Y."/>
            <person name="Sugiyama J."/>
        </authorList>
    </citation>
    <scope>NUCLEOTIDE SEQUENCE [LARGE SCALE GENOMIC DNA]</scope>
    <source>
        <strain evidence="4">CBS 9802 / IAM 14324 / JCM 22182 / KY 12970</strain>
    </source>
</reference>
<evidence type="ECO:0000313" key="4">
    <source>
        <dbReference type="Proteomes" id="UP000009131"/>
    </source>
</evidence>
<dbReference type="Proteomes" id="UP000009131">
    <property type="component" value="Unassembled WGS sequence"/>
</dbReference>
<gene>
    <name evidence="3" type="primary">Mo00615</name>
    <name evidence="3" type="ORF">E5Q_00615</name>
</gene>
<keyword evidence="2" id="KW-0472">Membrane</keyword>
<reference evidence="3 4" key="2">
    <citation type="journal article" date="2012" name="Open Biol.">
        <title>Characteristics of nucleosomes and linker DNA regions on the genome of the basidiomycete Mixia osmundae revealed by mono- and dinucleosome mapping.</title>
        <authorList>
            <person name="Nishida H."/>
            <person name="Kondo S."/>
            <person name="Matsumoto T."/>
            <person name="Suzuki Y."/>
            <person name="Yoshikawa H."/>
            <person name="Taylor T.D."/>
            <person name="Sugiyama J."/>
        </authorList>
    </citation>
    <scope>NUCLEOTIDE SEQUENCE [LARGE SCALE GENOMIC DNA]</scope>
    <source>
        <strain evidence="4">CBS 9802 / IAM 14324 / JCM 22182 / KY 12970</strain>
    </source>
</reference>
<keyword evidence="2" id="KW-1133">Transmembrane helix</keyword>